<evidence type="ECO:0000313" key="2">
    <source>
        <dbReference type="Proteomes" id="UP000324595"/>
    </source>
</evidence>
<dbReference type="AlphaFoldDB" id="A0A5D3YQL4"/>
<evidence type="ECO:0000313" key="1">
    <source>
        <dbReference type="EMBL" id="TYP95359.1"/>
    </source>
</evidence>
<proteinExistence type="predicted"/>
<keyword evidence="2" id="KW-1185">Reference proteome</keyword>
<reference evidence="1 2" key="1">
    <citation type="submission" date="2019-07" db="EMBL/GenBank/DDBJ databases">
        <title>Genomic Encyclopedia of Archaeal and Bacterial Type Strains, Phase II (KMG-II): from individual species to whole genera.</title>
        <authorList>
            <person name="Goeker M."/>
        </authorList>
    </citation>
    <scope>NUCLEOTIDE SEQUENCE [LARGE SCALE GENOMIC DNA]</scope>
    <source>
        <strain evidence="1 2">DSM 21935</strain>
    </source>
</reference>
<name>A0A5D3YQL4_9BACT</name>
<dbReference type="Proteomes" id="UP000324595">
    <property type="component" value="Unassembled WGS sequence"/>
</dbReference>
<dbReference type="EMBL" id="VNHY01000001">
    <property type="protein sequence ID" value="TYP95359.1"/>
    <property type="molecule type" value="Genomic_DNA"/>
</dbReference>
<gene>
    <name evidence="1" type="ORF">LX73_0660</name>
</gene>
<dbReference type="RefSeq" id="WP_148898030.1">
    <property type="nucleotide sequence ID" value="NZ_VNHY01000001.1"/>
</dbReference>
<organism evidence="1 2">
    <name type="scientific">Fodinibius salinus</name>
    <dbReference type="NCBI Taxonomy" id="860790"/>
    <lineage>
        <taxon>Bacteria</taxon>
        <taxon>Pseudomonadati</taxon>
        <taxon>Balneolota</taxon>
        <taxon>Balneolia</taxon>
        <taxon>Balneolales</taxon>
        <taxon>Balneolaceae</taxon>
        <taxon>Fodinibius</taxon>
    </lineage>
</organism>
<dbReference type="OrthoDB" id="5976085at2"/>
<comment type="caution">
    <text evidence="1">The sequence shown here is derived from an EMBL/GenBank/DDBJ whole genome shotgun (WGS) entry which is preliminary data.</text>
</comment>
<accession>A0A5D3YQL4</accession>
<sequence>MKHPLTFYIICLLAVSCQEEVPVKGFYTGGWEWSQFEPCNNLDEQWWVTGDTVFFNKYDSLVKAKGDNSNLGPYVYLEVQGTKSQEGTYGHLGEYIREFEITRVDSIEYQKEIQMGNQKIKEKFCTEM</sequence>
<protein>
    <submittedName>
        <fullName evidence="1">Uncharacterized protein</fullName>
    </submittedName>
</protein>
<dbReference type="PROSITE" id="PS51257">
    <property type="entry name" value="PROKAR_LIPOPROTEIN"/>
    <property type="match status" value="1"/>
</dbReference>